<dbReference type="GO" id="GO:0006508">
    <property type="term" value="P:proteolysis"/>
    <property type="evidence" value="ECO:0007669"/>
    <property type="project" value="UniProtKB-KW"/>
</dbReference>
<proteinExistence type="inferred from homology"/>
<evidence type="ECO:0000256" key="3">
    <source>
        <dbReference type="ARBA" id="ARBA00022801"/>
    </source>
</evidence>
<dbReference type="RefSeq" id="WP_117895834.1">
    <property type="nucleotide sequence ID" value="NZ_CABJCV010000022.1"/>
</dbReference>
<name>A0A412FP16_9FIRM</name>
<evidence type="ECO:0000313" key="7">
    <source>
        <dbReference type="EMBL" id="RGR69907.1"/>
    </source>
</evidence>
<dbReference type="EMBL" id="QRUP01000022">
    <property type="protein sequence ID" value="RGR69907.1"/>
    <property type="molecule type" value="Genomic_DNA"/>
</dbReference>
<dbReference type="InterPro" id="IPR036764">
    <property type="entry name" value="Peptidase_Prp_sf"/>
</dbReference>
<dbReference type="Pfam" id="PF04327">
    <property type="entry name" value="Peptidase_Prp"/>
    <property type="match status" value="1"/>
</dbReference>
<accession>A0A412FP16</accession>
<evidence type="ECO:0000256" key="1">
    <source>
        <dbReference type="ARBA" id="ARBA00022517"/>
    </source>
</evidence>
<evidence type="ECO:0000256" key="5">
    <source>
        <dbReference type="ARBA" id="ARBA00044503"/>
    </source>
</evidence>
<comment type="similarity">
    <text evidence="5">Belongs to the Prp family.</text>
</comment>
<keyword evidence="3" id="KW-0378">Hydrolase</keyword>
<dbReference type="GeneID" id="83016601"/>
<dbReference type="InterPro" id="IPR007422">
    <property type="entry name" value="Peptidase_Prp"/>
</dbReference>
<keyword evidence="2 7" id="KW-0645">Protease</keyword>
<gene>
    <name evidence="7" type="ORF">DWY25_14455</name>
</gene>
<evidence type="ECO:0000313" key="8">
    <source>
        <dbReference type="Proteomes" id="UP000284178"/>
    </source>
</evidence>
<dbReference type="Proteomes" id="UP000284178">
    <property type="component" value="Unassembled WGS sequence"/>
</dbReference>
<keyword evidence="8" id="KW-1185">Reference proteome</keyword>
<dbReference type="PANTHER" id="PTHR39178">
    <property type="entry name" value="HYPOTHETICAL RIBOSOME-ASSOCIATED PROTEIN"/>
    <property type="match status" value="1"/>
</dbReference>
<sequence length="105" mass="11664">MIRIKLTERQGKAETLLAEGHAGYAEMGQDLVCAGVSCITIGTNNALDELAPGTFQTETREGYLKIRILNLDDPTAQLVLRTAWIQLQTIAESYPEFIKLKKQEV</sequence>
<dbReference type="GO" id="GO:0008234">
    <property type="term" value="F:cysteine-type peptidase activity"/>
    <property type="evidence" value="ECO:0007669"/>
    <property type="project" value="UniProtKB-KW"/>
</dbReference>
<dbReference type="CDD" id="cd16332">
    <property type="entry name" value="Prp-like"/>
    <property type="match status" value="1"/>
</dbReference>
<evidence type="ECO:0000256" key="6">
    <source>
        <dbReference type="ARBA" id="ARBA00044538"/>
    </source>
</evidence>
<dbReference type="AlphaFoldDB" id="A0A412FP16"/>
<dbReference type="SUPFAM" id="SSF118010">
    <property type="entry name" value="TM1457-like"/>
    <property type="match status" value="1"/>
</dbReference>
<organism evidence="7 8">
    <name type="scientific">Holdemania filiformis</name>
    <dbReference type="NCBI Taxonomy" id="61171"/>
    <lineage>
        <taxon>Bacteria</taxon>
        <taxon>Bacillati</taxon>
        <taxon>Bacillota</taxon>
        <taxon>Erysipelotrichia</taxon>
        <taxon>Erysipelotrichales</taxon>
        <taxon>Erysipelotrichaceae</taxon>
        <taxon>Holdemania</taxon>
    </lineage>
</organism>
<dbReference type="PANTHER" id="PTHR39178:SF1">
    <property type="entry name" value="RIBOSOMAL-PROCESSING CYSTEINE PROTEASE PRP"/>
    <property type="match status" value="1"/>
</dbReference>
<keyword evidence="1" id="KW-0690">Ribosome biogenesis</keyword>
<protein>
    <recommendedName>
        <fullName evidence="6">Ribosomal processing cysteine protease Prp</fullName>
    </recommendedName>
</protein>
<evidence type="ECO:0000256" key="2">
    <source>
        <dbReference type="ARBA" id="ARBA00022670"/>
    </source>
</evidence>
<comment type="caution">
    <text evidence="7">The sequence shown here is derived from an EMBL/GenBank/DDBJ whole genome shotgun (WGS) entry which is preliminary data.</text>
</comment>
<keyword evidence="4" id="KW-0788">Thiol protease</keyword>
<evidence type="ECO:0000256" key="4">
    <source>
        <dbReference type="ARBA" id="ARBA00022807"/>
    </source>
</evidence>
<dbReference type="GO" id="GO:0042254">
    <property type="term" value="P:ribosome biogenesis"/>
    <property type="evidence" value="ECO:0007669"/>
    <property type="project" value="UniProtKB-KW"/>
</dbReference>
<reference evidence="7 8" key="1">
    <citation type="submission" date="2018-08" db="EMBL/GenBank/DDBJ databases">
        <title>A genome reference for cultivated species of the human gut microbiota.</title>
        <authorList>
            <person name="Zou Y."/>
            <person name="Xue W."/>
            <person name="Luo G."/>
        </authorList>
    </citation>
    <scope>NUCLEOTIDE SEQUENCE [LARGE SCALE GENOMIC DNA]</scope>
    <source>
        <strain evidence="7 8">AF24-29</strain>
    </source>
</reference>
<dbReference type="Gene3D" id="3.30.70.1490">
    <property type="entry name" value="Cysteine protease Prp"/>
    <property type="match status" value="1"/>
</dbReference>